<accession>A0A5P2GGA1</accession>
<proteinExistence type="predicted"/>
<reference evidence="1 2" key="1">
    <citation type="submission" date="2019-09" db="EMBL/GenBank/DDBJ databases">
        <title>Complete genome sequence of Arachidicoccus sp. B3-10 isolated from apple orchard soil.</title>
        <authorList>
            <person name="Kim H.S."/>
            <person name="Han K.-I."/>
            <person name="Suh M.K."/>
            <person name="Lee K.C."/>
            <person name="Eom M.K."/>
            <person name="Kim J.-S."/>
            <person name="Kang S.W."/>
            <person name="Sin Y."/>
            <person name="Lee J.-S."/>
        </authorList>
    </citation>
    <scope>NUCLEOTIDE SEQUENCE [LARGE SCALE GENOMIC DNA]</scope>
    <source>
        <strain evidence="1 2">B3-10</strain>
    </source>
</reference>
<dbReference type="OrthoDB" id="714262at2"/>
<dbReference type="EMBL" id="CP044016">
    <property type="protein sequence ID" value="QES90741.1"/>
    <property type="molecule type" value="Genomic_DNA"/>
</dbReference>
<protein>
    <recommendedName>
        <fullName evidence="3">Carboxypeptidase-like regulatory domain-containing protein</fullName>
    </recommendedName>
</protein>
<sequence length="275" mass="31530">MTQKFYNKINFGRLSFLLCIFVFTSLHSFSQEKKLLHGIITTNSVAVAASGVLVTTTSGQQTTTDSLGKFTIPASYMDTLFFYIGTIKSSPFPAAEITDWNNFELPIRDLQKSITQANYIPKTLRFSDGTTLESVTVTTRDFHKDSLENRQAYGSTFAYSNPKFNPLTPISSMASILNFKKKKTMKRMQRHLLFEEQQGYIDSRFNKSVIVNNIGRKVDLSLVDGYIKKYRPTYDQVEYMENLDLLMYIRKTYDQYEKDIKSGKISTDSTNINKN</sequence>
<evidence type="ECO:0000313" key="2">
    <source>
        <dbReference type="Proteomes" id="UP000292424"/>
    </source>
</evidence>
<gene>
    <name evidence="1" type="ORF">E0W69_019475</name>
</gene>
<organism evidence="1 2">
    <name type="scientific">Rhizosphaericola mali</name>
    <dbReference type="NCBI Taxonomy" id="2545455"/>
    <lineage>
        <taxon>Bacteria</taxon>
        <taxon>Pseudomonadati</taxon>
        <taxon>Bacteroidota</taxon>
        <taxon>Chitinophagia</taxon>
        <taxon>Chitinophagales</taxon>
        <taxon>Chitinophagaceae</taxon>
        <taxon>Rhizosphaericola</taxon>
    </lineage>
</organism>
<evidence type="ECO:0008006" key="3">
    <source>
        <dbReference type="Google" id="ProtNLM"/>
    </source>
</evidence>
<name>A0A5P2GGA1_9BACT</name>
<evidence type="ECO:0000313" key="1">
    <source>
        <dbReference type="EMBL" id="QES90741.1"/>
    </source>
</evidence>
<dbReference type="Proteomes" id="UP000292424">
    <property type="component" value="Chromosome"/>
</dbReference>
<dbReference type="KEGG" id="arac:E0W69_019475"/>
<keyword evidence="2" id="KW-1185">Reference proteome</keyword>
<dbReference type="RefSeq" id="WP_131331725.1">
    <property type="nucleotide sequence ID" value="NZ_CP044016.1"/>
</dbReference>
<dbReference type="AlphaFoldDB" id="A0A5P2GGA1"/>